<evidence type="ECO:0000259" key="2">
    <source>
        <dbReference type="Pfam" id="PF00535"/>
    </source>
</evidence>
<dbReference type="EMBL" id="ASSZ01000034">
    <property type="protein sequence ID" value="EOS54053.1"/>
    <property type="molecule type" value="Genomic_DNA"/>
</dbReference>
<feature type="domain" description="Glycosyl transferase family 1" evidence="1">
    <location>
        <begin position="1081"/>
        <end position="1223"/>
    </location>
</feature>
<evidence type="ECO:0000259" key="1">
    <source>
        <dbReference type="Pfam" id="PF00534"/>
    </source>
</evidence>
<reference evidence="3 4" key="1">
    <citation type="submission" date="2013-04" db="EMBL/GenBank/DDBJ databases">
        <title>The Genome Sequence of Paenibacillus barengoltzii G22.</title>
        <authorList>
            <consortium name="The Broad Institute Genomics Platform"/>
            <consortium name="The Broad Institute Genome Sequencing Center for Infectious Disease"/>
            <person name="Earl A."/>
            <person name="Xavier R."/>
            <person name="Elson C."/>
            <person name="Duck W."/>
            <person name="Walker B."/>
            <person name="Young S."/>
            <person name="Zeng Q."/>
            <person name="Gargeya S."/>
            <person name="Fitzgerald M."/>
            <person name="Haas B."/>
            <person name="Abouelleil A."/>
            <person name="Allen A.W."/>
            <person name="Alvarado L."/>
            <person name="Arachchi H.M."/>
            <person name="Berlin A.M."/>
            <person name="Chapman S.B."/>
            <person name="Gainer-Dewar J."/>
            <person name="Goldberg J."/>
            <person name="Griggs A."/>
            <person name="Gujja S."/>
            <person name="Hansen M."/>
            <person name="Howarth C."/>
            <person name="Imamovic A."/>
            <person name="Ireland A."/>
            <person name="Larimer J."/>
            <person name="McCowan C."/>
            <person name="Murphy C."/>
            <person name="Pearson M."/>
            <person name="Poon T.W."/>
            <person name="Priest M."/>
            <person name="Roberts A."/>
            <person name="Saif S."/>
            <person name="Shea T."/>
            <person name="Sisk P."/>
            <person name="Sykes S."/>
            <person name="Wortman J."/>
            <person name="Nusbaum C."/>
            <person name="Birren B."/>
        </authorList>
    </citation>
    <scope>NUCLEOTIDE SEQUENCE [LARGE SCALE GENOMIC DNA]</scope>
    <source>
        <strain evidence="3 4">G22</strain>
    </source>
</reference>
<dbReference type="InterPro" id="IPR029044">
    <property type="entry name" value="Nucleotide-diphossugar_trans"/>
</dbReference>
<dbReference type="STRING" id="1235795.C812_03684"/>
<organism evidence="3 4">
    <name type="scientific">Paenibacillus barengoltzii G22</name>
    <dbReference type="NCBI Taxonomy" id="1235795"/>
    <lineage>
        <taxon>Bacteria</taxon>
        <taxon>Bacillati</taxon>
        <taxon>Bacillota</taxon>
        <taxon>Bacilli</taxon>
        <taxon>Bacillales</taxon>
        <taxon>Paenibacillaceae</taxon>
        <taxon>Paenibacillus</taxon>
    </lineage>
</organism>
<proteinExistence type="predicted"/>
<dbReference type="Gene3D" id="3.90.550.10">
    <property type="entry name" value="Spore Coat Polysaccharide Biosynthesis Protein SpsA, Chain A"/>
    <property type="match status" value="1"/>
</dbReference>
<evidence type="ECO:0000313" key="3">
    <source>
        <dbReference type="EMBL" id="EOS54053.1"/>
    </source>
</evidence>
<gene>
    <name evidence="3" type="ORF">C812_03684</name>
</gene>
<name>R9L660_9BACL</name>
<dbReference type="CDD" id="cd03801">
    <property type="entry name" value="GT4_PimA-like"/>
    <property type="match status" value="1"/>
</dbReference>
<dbReference type="SUPFAM" id="SSF53448">
    <property type="entry name" value="Nucleotide-diphospho-sugar transferases"/>
    <property type="match status" value="1"/>
</dbReference>
<dbReference type="Proteomes" id="UP000019598">
    <property type="component" value="Unassembled WGS sequence"/>
</dbReference>
<sequence>MLIVIFYEKELVILYEEWKAHRKKTGMVSYIKKWKESYLIFKSGFFDANYYLRAYPDVSQELTSGFFYRLSISKIKIFRLIGKAVNHPIRHYVWHGVYEGRNPSVSFDTRYYVENNHDVASENINPFLHYITYGIDEGRKAKSIWGDFEGNSHLLSDQIRIIKESGLFDEDYYLTMNIDVRNAQIDPIEHFCKYGWKEERNPNSSFNTKNYLKKMSELYGEVVNPLYHYILCGNESGFKFSRVNQLVKRDQTIVFIGHEAEATGAPIILLDVIEWFDRHTSYKVKVILLRGGKLIDRYKDVAETLVLNNLKNKNDIKNQIDQFINTENCMLFLNTVASARIFDFINADKYPKVAFIHELEKTLRLFPDETIALKQNVQTIISASSAVTDNLVKNHGFNSEEVTTVFAFINPQHLNLDEKYKIDKRTTLNLPINKKIVFGCGSVYWRKNPKGFIDVAEKIIKNTEHKCEFIWIGEGEELSDCKSIVIKKKLEKDIKFIGPVDNPRDYFSAGDIFMLTSIEDPFPLACLEAAECGLPILCFDEAGGMPLFVEKDAGVVVPYKDYNAMAQAAITLIEDDNSQKLLGKNAREKVLARHTISNSVQKIKKIIDKKLGMQPLVSIIVPNYNHAQYLHERLQSIYNQSFQDIEVILMDDVSSDDSRAILDDYANKYSEITTKLYNSKNSGNVFTQWMNGISASNGELVWIAESDDYCENDFLENVLCAFNDPEVVLSYSNSNIIGSKGQHYNTYDNAAWLTDLNENKWKSDYVISGYKEFQEALAIKCTIPNVSGVVFRKNVAETALQYSFKYKKAGDWIFYAHVVMQGKVSYCAQALNYHRRHDGTVTSKEGDKKGIVEIFEIHKHFVNVFPTSMKIRNSMINFVQKEYNIYFERGSITTPLNELYNFNDIINAPFKIKVALYQHGLNFGKGGAEKILIEKANFLFSKGYEVRIYNKTTVDNPLPYKLNSNIEVIKINKDTDIINHLYNDKPNVIIIFSIGHPDSQIIQKCHEVGVPTILSMHNQPAFFDKSPGLKEHTKALELSDAVVTLLPSFKEHYVNKGIRTKIEVIPNFVCQPEVDGKFNGIPNRKYIFNAGRLVEQKQQELLIDAFANLASDYKDWDLVIAGEGHLRTKLESKIKKYGLSNRVILIGQVDNIGDYYKNCEMFVLSSKFEGFSLAPIEASSFGKPVVVFKDCTPYGETFGVNDIMVRVDEMTPLSLEMTLRELIEGKRFFSKEQVIQFYNEYSPQYIIPKWESLIAEVIKEFNAGKMILL</sequence>
<comment type="caution">
    <text evidence="3">The sequence shown here is derived from an EMBL/GenBank/DDBJ whole genome shotgun (WGS) entry which is preliminary data.</text>
</comment>
<dbReference type="SUPFAM" id="SSF53756">
    <property type="entry name" value="UDP-Glycosyltransferase/glycogen phosphorylase"/>
    <property type="match status" value="2"/>
</dbReference>
<evidence type="ECO:0008006" key="5">
    <source>
        <dbReference type="Google" id="ProtNLM"/>
    </source>
</evidence>
<dbReference type="HOGENOM" id="CLU_264080_0_0_9"/>
<evidence type="ECO:0000313" key="4">
    <source>
        <dbReference type="Proteomes" id="UP000019598"/>
    </source>
</evidence>
<dbReference type="InterPro" id="IPR001296">
    <property type="entry name" value="Glyco_trans_1"/>
</dbReference>
<dbReference type="GO" id="GO:0016757">
    <property type="term" value="F:glycosyltransferase activity"/>
    <property type="evidence" value="ECO:0007669"/>
    <property type="project" value="InterPro"/>
</dbReference>
<feature type="domain" description="Glycosyltransferase 2-like" evidence="2">
    <location>
        <begin position="618"/>
        <end position="758"/>
    </location>
</feature>
<dbReference type="PANTHER" id="PTHR12526">
    <property type="entry name" value="GLYCOSYLTRANSFERASE"/>
    <property type="match status" value="1"/>
</dbReference>
<dbReference type="Pfam" id="PF00535">
    <property type="entry name" value="Glycos_transf_2"/>
    <property type="match status" value="1"/>
</dbReference>
<dbReference type="AlphaFoldDB" id="R9L660"/>
<dbReference type="Pfam" id="PF00534">
    <property type="entry name" value="Glycos_transf_1"/>
    <property type="match status" value="2"/>
</dbReference>
<dbReference type="PATRIC" id="fig|1235795.3.peg.3647"/>
<dbReference type="Gene3D" id="3.40.50.2000">
    <property type="entry name" value="Glycogen Phosphorylase B"/>
    <property type="match status" value="3"/>
</dbReference>
<accession>R9L660</accession>
<dbReference type="InterPro" id="IPR001173">
    <property type="entry name" value="Glyco_trans_2-like"/>
</dbReference>
<dbReference type="OrthoDB" id="9804196at2"/>
<feature type="domain" description="Glycosyl transferase family 1" evidence="1">
    <location>
        <begin position="425"/>
        <end position="588"/>
    </location>
</feature>
<protein>
    <recommendedName>
        <fullName evidence="5">Glycosyltransferase 2-like domain-containing protein</fullName>
    </recommendedName>
</protein>